<name>A0ABV5WTS3_9LACO</name>
<feature type="domain" description="HTH cro/C1-type" evidence="1">
    <location>
        <begin position="7"/>
        <end position="62"/>
    </location>
</feature>
<evidence type="ECO:0000259" key="1">
    <source>
        <dbReference type="PROSITE" id="PS50943"/>
    </source>
</evidence>
<accession>A0ABV5WTS3</accession>
<comment type="caution">
    <text evidence="2">The sequence shown here is derived from an EMBL/GenBank/DDBJ whole genome shotgun (WGS) entry which is preliminary data.</text>
</comment>
<evidence type="ECO:0000313" key="2">
    <source>
        <dbReference type="EMBL" id="MFB9769529.1"/>
    </source>
</evidence>
<dbReference type="SUPFAM" id="SSF47413">
    <property type="entry name" value="lambda repressor-like DNA-binding domains"/>
    <property type="match status" value="1"/>
</dbReference>
<gene>
    <name evidence="2" type="ORF">ACFFLI_06580</name>
</gene>
<dbReference type="Gene3D" id="1.10.260.40">
    <property type="entry name" value="lambda repressor-like DNA-binding domains"/>
    <property type="match status" value="1"/>
</dbReference>
<dbReference type="InterPro" id="IPR001387">
    <property type="entry name" value="Cro/C1-type_HTH"/>
</dbReference>
<dbReference type="InterPro" id="IPR010982">
    <property type="entry name" value="Lambda_DNA-bd_dom_sf"/>
</dbReference>
<dbReference type="EMBL" id="JBHLZY010000016">
    <property type="protein sequence ID" value="MFB9769529.1"/>
    <property type="molecule type" value="Genomic_DNA"/>
</dbReference>
<reference evidence="2 3" key="1">
    <citation type="submission" date="2024-09" db="EMBL/GenBank/DDBJ databases">
        <authorList>
            <person name="Sun Q."/>
            <person name="Mori K."/>
        </authorList>
    </citation>
    <scope>NUCLEOTIDE SEQUENCE [LARGE SCALE GENOMIC DNA]</scope>
    <source>
        <strain evidence="2 3">TBRC 4576</strain>
    </source>
</reference>
<dbReference type="Proteomes" id="UP001589691">
    <property type="component" value="Unassembled WGS sequence"/>
</dbReference>
<sequence>MMIQAHLQSILESRTMSSERLAELTGIQPEILTELVNGQATSISFQHLNKISRVLDVGIEELFVLTPDLELGVELARLNEKTRSFSGTAHFIDNDRQTVLDLELTGRYQKSGPLYTFTINDTFDAELGSDNLAINLARLQPTNEMTPTKRHLIELLTLYPEQQAWFEPEGMPLSANPTEIEMERYLQVGNLIARTQYEKLHRLLEPLAMNFLTCVYQDWPQFLGDSQTSAVPWGAPDAFRVYNFILAESPEALAENGITKRREQARQQSSFPVSYTSLDVLSYFSND</sequence>
<dbReference type="PROSITE" id="PS50943">
    <property type="entry name" value="HTH_CROC1"/>
    <property type="match status" value="1"/>
</dbReference>
<keyword evidence="3" id="KW-1185">Reference proteome</keyword>
<dbReference type="RefSeq" id="WP_137643368.1">
    <property type="nucleotide sequence ID" value="NZ_BJEA01000017.1"/>
</dbReference>
<organism evidence="2 3">
    <name type="scientific">Lactiplantibacillus modestisalitolerans</name>
    <dbReference type="NCBI Taxonomy" id="1457219"/>
    <lineage>
        <taxon>Bacteria</taxon>
        <taxon>Bacillati</taxon>
        <taxon>Bacillota</taxon>
        <taxon>Bacilli</taxon>
        <taxon>Lactobacillales</taxon>
        <taxon>Lactobacillaceae</taxon>
        <taxon>Lactiplantibacillus</taxon>
    </lineage>
</organism>
<protein>
    <submittedName>
        <fullName evidence="2">Helix-turn-helix domain-containing protein</fullName>
    </submittedName>
</protein>
<dbReference type="CDD" id="cd00093">
    <property type="entry name" value="HTH_XRE"/>
    <property type="match status" value="1"/>
</dbReference>
<dbReference type="Pfam" id="PF13443">
    <property type="entry name" value="HTH_26"/>
    <property type="match status" value="1"/>
</dbReference>
<proteinExistence type="predicted"/>
<evidence type="ECO:0000313" key="3">
    <source>
        <dbReference type="Proteomes" id="UP001589691"/>
    </source>
</evidence>
<dbReference type="SMART" id="SM00530">
    <property type="entry name" value="HTH_XRE"/>
    <property type="match status" value="1"/>
</dbReference>